<keyword evidence="7" id="KW-0106">Calcium</keyword>
<dbReference type="SMART" id="SM00589">
    <property type="entry name" value="PRY"/>
    <property type="match status" value="1"/>
</dbReference>
<evidence type="ECO:0000259" key="12">
    <source>
        <dbReference type="PROSITE" id="PS50188"/>
    </source>
</evidence>
<dbReference type="InterPro" id="IPR032675">
    <property type="entry name" value="LRR_dom_sf"/>
</dbReference>
<feature type="region of interest" description="Disordered" evidence="10">
    <location>
        <begin position="248"/>
        <end position="355"/>
    </location>
</feature>
<dbReference type="PROSITE" id="PS51450">
    <property type="entry name" value="LRR"/>
    <property type="match status" value="1"/>
</dbReference>
<dbReference type="EMBL" id="JAVHJS010000026">
    <property type="protein sequence ID" value="KAK2815175.1"/>
    <property type="molecule type" value="Genomic_DNA"/>
</dbReference>
<dbReference type="InterPro" id="IPR043136">
    <property type="entry name" value="B30.2/SPRY_sf"/>
</dbReference>
<keyword evidence="6" id="KW-0862">Zinc</keyword>
<evidence type="ECO:0000259" key="11">
    <source>
        <dbReference type="PROSITE" id="PS50119"/>
    </source>
</evidence>
<dbReference type="GO" id="GO:0005524">
    <property type="term" value="F:ATP binding"/>
    <property type="evidence" value="ECO:0007669"/>
    <property type="project" value="UniProtKB-KW"/>
</dbReference>
<dbReference type="InterPro" id="IPR013320">
    <property type="entry name" value="ConA-like_dom_sf"/>
</dbReference>
<dbReference type="SUPFAM" id="SSF52047">
    <property type="entry name" value="RNI-like"/>
    <property type="match status" value="2"/>
</dbReference>
<dbReference type="Pfam" id="PF14484">
    <property type="entry name" value="FISNA"/>
    <property type="match status" value="1"/>
</dbReference>
<feature type="domain" description="B box-type" evidence="11">
    <location>
        <begin position="409"/>
        <end position="445"/>
    </location>
</feature>
<dbReference type="Pfam" id="PF05729">
    <property type="entry name" value="NACHT"/>
    <property type="match status" value="1"/>
</dbReference>
<evidence type="ECO:0000256" key="2">
    <source>
        <dbReference type="ARBA" id="ARBA00022723"/>
    </source>
</evidence>
<comment type="caution">
    <text evidence="15">The sequence shown here is derived from an EMBL/GenBank/DDBJ whole genome shotgun (WGS) entry which is preliminary data.</text>
</comment>
<accession>A0AA88LNC3</accession>
<feature type="compositionally biased region" description="Basic and acidic residues" evidence="10">
    <location>
        <begin position="198"/>
        <end position="212"/>
    </location>
</feature>
<dbReference type="Pfam" id="PF17776">
    <property type="entry name" value="NLRC4_HD2"/>
    <property type="match status" value="1"/>
</dbReference>
<reference evidence="15" key="1">
    <citation type="submission" date="2023-08" db="EMBL/GenBank/DDBJ databases">
        <title>Pelteobagrus vachellii genome.</title>
        <authorList>
            <person name="Liu H."/>
        </authorList>
    </citation>
    <scope>NUCLEOTIDE SEQUENCE</scope>
    <source>
        <strain evidence="15">PRFRI_2022a</strain>
        <tissue evidence="15">Muscle</tissue>
    </source>
</reference>
<dbReference type="Gene3D" id="3.80.10.10">
    <property type="entry name" value="Ribonuclease Inhibitor"/>
    <property type="match status" value="4"/>
</dbReference>
<dbReference type="PRINTS" id="PR01407">
    <property type="entry name" value="BUTYPHLNCDUF"/>
</dbReference>
<dbReference type="Gene3D" id="3.40.50.300">
    <property type="entry name" value="P-loop containing nucleotide triphosphate hydrolases"/>
    <property type="match status" value="1"/>
</dbReference>
<gene>
    <name evidence="15" type="ORF">Q7C36_023441</name>
</gene>
<feature type="region of interest" description="Disordered" evidence="10">
    <location>
        <begin position="1"/>
        <end position="43"/>
    </location>
</feature>
<dbReference type="GO" id="GO:0005509">
    <property type="term" value="F:calcium ion binding"/>
    <property type="evidence" value="ECO:0007669"/>
    <property type="project" value="InterPro"/>
</dbReference>
<dbReference type="InterPro" id="IPR041267">
    <property type="entry name" value="NLRP_HD2"/>
</dbReference>
<keyword evidence="5 9" id="KW-0863">Zinc-finger</keyword>
<dbReference type="Pfam" id="PF13765">
    <property type="entry name" value="PRY"/>
    <property type="match status" value="1"/>
</dbReference>
<evidence type="ECO:0000259" key="14">
    <source>
        <dbReference type="PROSITE" id="PS50837"/>
    </source>
</evidence>
<evidence type="ECO:0000256" key="6">
    <source>
        <dbReference type="ARBA" id="ARBA00022833"/>
    </source>
</evidence>
<dbReference type="InterPro" id="IPR000315">
    <property type="entry name" value="Znf_B-box"/>
</dbReference>
<dbReference type="InterPro" id="IPR003877">
    <property type="entry name" value="SPRY_dom"/>
</dbReference>
<dbReference type="InterPro" id="IPR002048">
    <property type="entry name" value="EF_hand_dom"/>
</dbReference>
<dbReference type="PROSITE" id="PS50222">
    <property type="entry name" value="EF_HAND_2"/>
    <property type="match status" value="1"/>
</dbReference>
<dbReference type="SUPFAM" id="SSF47473">
    <property type="entry name" value="EF-hand"/>
    <property type="match status" value="1"/>
</dbReference>
<dbReference type="GO" id="GO:0008270">
    <property type="term" value="F:zinc ion binding"/>
    <property type="evidence" value="ECO:0007669"/>
    <property type="project" value="UniProtKB-KW"/>
</dbReference>
<name>A0AA88LNC3_TACVA</name>
<dbReference type="FunFam" id="3.40.50.300:FF:000210">
    <property type="entry name" value="Si:dkey-16p6.1"/>
    <property type="match status" value="1"/>
</dbReference>
<keyword evidence="16" id="KW-1185">Reference proteome</keyword>
<evidence type="ECO:0000256" key="9">
    <source>
        <dbReference type="PROSITE-ProRule" id="PRU00024"/>
    </source>
</evidence>
<dbReference type="SMART" id="SM01288">
    <property type="entry name" value="FISNA"/>
    <property type="match status" value="1"/>
</dbReference>
<feature type="compositionally biased region" description="Basic and acidic residues" evidence="10">
    <location>
        <begin position="30"/>
        <end position="43"/>
    </location>
</feature>
<dbReference type="PROSITE" id="PS50119">
    <property type="entry name" value="ZF_BBOX"/>
    <property type="match status" value="1"/>
</dbReference>
<feature type="compositionally biased region" description="Basic and acidic residues" evidence="10">
    <location>
        <begin position="333"/>
        <end position="355"/>
    </location>
</feature>
<evidence type="ECO:0000259" key="13">
    <source>
        <dbReference type="PROSITE" id="PS50222"/>
    </source>
</evidence>
<dbReference type="PROSITE" id="PS50837">
    <property type="entry name" value="NACHT"/>
    <property type="match status" value="1"/>
</dbReference>
<feature type="compositionally biased region" description="Basic residues" evidence="10">
    <location>
        <begin position="1"/>
        <end position="11"/>
    </location>
</feature>
<evidence type="ECO:0000256" key="3">
    <source>
        <dbReference type="ARBA" id="ARBA00022737"/>
    </source>
</evidence>
<sequence length="1708" mass="193757">MGKLQSKHACKRRENPEGDSFVVSGFLSKRGGESERAEQKTRHIQDLDSCEFKDGLFREHRCPLEVVLPPEKAEGCESSMQFANGEEGESNKARKRISLNELECDVSVEDDNRQEWVFTLYDFDNSGKVTKEDMSSLMHTIYDVVDASVNQSCHSKSKTLRVKLTVTPEPSPRRREHNTHTGTDRDWSCSRVDASQQEEVRGGDKRHSTHMRDSLERNHYCVDENTERRNHYLDLAGIENYTSRFETIVPPTVHQDNITRPSQSQSRSRSHEPDSHCHQRRSQLFSDHCASRAVHHTRPPKGASKGGGTTPTRASKCYGHHGGQDVTRTKTMKRQDSNHRGREEDDFMKKPKKSAESIVMMAESTDSPCPGTVPSDQIIDFKGEKNQSTERLRVEIKGPEAPPNLPGYQDEKVCMQHCSPLDVYCKTDHTLLCKHCSTLQHRGHNKCYTVGAKVFQELDTMFLLEQTLNDVDKNKLICYLSQNYSECFEAPLVPCDVQDVSKLILESFGSEVALKIALKIMLEKGRHLETIQDHLKYKLQRHLKSKFECINEGNAQQGNPILLNDIYTELLITEGGDEGINKEHEVRLIEEACKKRDTQETVIQCNDIFKPLHGQKKRIRTVLTKGIAGIGKTVSVHKFILDWTEGKENQDIHFIFPLPFRDLNLKRENKYSVIQLLSQYFPELKEFKSVSCEELKTLFIFDGLDECRLPLDFMNNEMCCDVTKEISVDVMLTNLIRGNLLPSALLWITSRPAAACQVPPECVDRVTEVRGFNDSEKVRYFRKRFGDTSLADKIVAHVKSSRSLHIMCHIPVFCWISATVLEKMLGKADMEVPKTLTQMYTHFLMIQTHLKNKKYHGVIKEDMDLTESDKEMILRLAKLAFLQLEKRNLIFYQEDLYSAICTEIFKEEFGLYREKVFCFVHLSIQEHLAAMYVLVEFVNNSTNILRKDAENQRMTKISDLHKSAIDRAMQSENGHFDLFLRFLLGLSTDSNQVLLKALLPKSSSESLEETAEYIKERIREESSAERTINLFHCLNELNYNSLVEEIRSFLSSGRHSETELKPDQCSALAYVLLTSEDVINEFDVKMCNTSLEGYQRLLPVVRNLRTAILAGINLTDESCETLASILQSANSHLRELDLSFNNLGDLGVKLLCTGLSHPHSKLEKLNFSYNKLELIGVKQLCDCLINSQCKLQTLGLAGTNFSEQSCELMASVFQSVNSHLRELDLGCNILRDTGVKLLTVGLNSVQCKIEKLGLDRCSLTHETCEALRAVLQSPSSHLRELNLSYNKLGISAVQQLCEGLTSPNCKLEVLDLSYNNLSHSGVKILCAGLKNPDCKIKSIRVADVGILDEACETLALALQSENPHLRELDLSNNWIGDKGVKLLCGGLISPNSKVEKLSLRWCNLTDRSCANLATVLSTSTCLTDLELRDNDLHDSGVKQLCTGLKHPHCTLQRLGLSGCCVTEEGCSILALSLSSHHSQLRELDLSYNHPGEAGVRQVIAVQNDPRCKLQKFSMDHSDECRTKEGMKKYACEINLDPNTAHRTLILTENKMVTMTKDTQPYPDHPDRFEYYAEVLCKETLIGARFYWEVEWTGDVVYIGVAYKGINRKGRSTDCKLGMNNKSWILSCSNDYGYYVSYNNIETVVPAPPNPSKRMGIYLDWNAGTLSYFIISAGRLYHTYTFHTTFTEPLYPAIRVYNYSDTVSLCKLI</sequence>
<dbReference type="Proteomes" id="UP001187315">
    <property type="component" value="Unassembled WGS sequence"/>
</dbReference>
<evidence type="ECO:0000256" key="1">
    <source>
        <dbReference type="ARBA" id="ARBA00022614"/>
    </source>
</evidence>
<evidence type="ECO:0000256" key="10">
    <source>
        <dbReference type="SAM" id="MobiDB-lite"/>
    </source>
</evidence>
<organism evidence="15 16">
    <name type="scientific">Tachysurus vachellii</name>
    <name type="common">Darkbarbel catfish</name>
    <name type="synonym">Pelteobagrus vachellii</name>
    <dbReference type="NCBI Taxonomy" id="175792"/>
    <lineage>
        <taxon>Eukaryota</taxon>
        <taxon>Metazoa</taxon>
        <taxon>Chordata</taxon>
        <taxon>Craniata</taxon>
        <taxon>Vertebrata</taxon>
        <taxon>Euteleostomi</taxon>
        <taxon>Actinopterygii</taxon>
        <taxon>Neopterygii</taxon>
        <taxon>Teleostei</taxon>
        <taxon>Ostariophysi</taxon>
        <taxon>Siluriformes</taxon>
        <taxon>Bagridae</taxon>
        <taxon>Tachysurus</taxon>
    </lineage>
</organism>
<dbReference type="InterPro" id="IPR003879">
    <property type="entry name" value="Butyrophylin_SPRY"/>
</dbReference>
<dbReference type="InterPro" id="IPR051261">
    <property type="entry name" value="NLR"/>
</dbReference>
<dbReference type="SMART" id="SM00368">
    <property type="entry name" value="LRR_RI"/>
    <property type="match status" value="13"/>
</dbReference>
<evidence type="ECO:0000313" key="16">
    <source>
        <dbReference type="Proteomes" id="UP001187315"/>
    </source>
</evidence>
<evidence type="ECO:0000313" key="15">
    <source>
        <dbReference type="EMBL" id="KAK2815175.1"/>
    </source>
</evidence>
<evidence type="ECO:0008006" key="17">
    <source>
        <dbReference type="Google" id="ProtNLM"/>
    </source>
</evidence>
<dbReference type="Pfam" id="PF00622">
    <property type="entry name" value="SPRY"/>
    <property type="match status" value="1"/>
</dbReference>
<dbReference type="PROSITE" id="PS00018">
    <property type="entry name" value="EF_HAND_1"/>
    <property type="match status" value="1"/>
</dbReference>
<dbReference type="PANTHER" id="PTHR24106">
    <property type="entry name" value="NACHT, LRR AND CARD DOMAINS-CONTAINING"/>
    <property type="match status" value="1"/>
</dbReference>
<dbReference type="CDD" id="cd00116">
    <property type="entry name" value="LRR_RI"/>
    <property type="match status" value="1"/>
</dbReference>
<dbReference type="InterPro" id="IPR027417">
    <property type="entry name" value="P-loop_NTPase"/>
</dbReference>
<dbReference type="InterPro" id="IPR007111">
    <property type="entry name" value="NACHT_NTPase"/>
</dbReference>
<keyword evidence="2" id="KW-0479">Metal-binding</keyword>
<feature type="region of interest" description="Disordered" evidence="10">
    <location>
        <begin position="167"/>
        <end position="212"/>
    </location>
</feature>
<evidence type="ECO:0000256" key="4">
    <source>
        <dbReference type="ARBA" id="ARBA00022741"/>
    </source>
</evidence>
<dbReference type="InterPro" id="IPR029495">
    <property type="entry name" value="NACHT-assoc"/>
</dbReference>
<evidence type="ECO:0000256" key="7">
    <source>
        <dbReference type="ARBA" id="ARBA00022837"/>
    </source>
</evidence>
<dbReference type="InterPro" id="IPR001611">
    <property type="entry name" value="Leu-rich_rpt"/>
</dbReference>
<dbReference type="SMART" id="SM00449">
    <property type="entry name" value="SPRY"/>
    <property type="match status" value="1"/>
</dbReference>
<dbReference type="Pfam" id="PF13516">
    <property type="entry name" value="LRR_6"/>
    <property type="match status" value="6"/>
</dbReference>
<dbReference type="PROSITE" id="PS50188">
    <property type="entry name" value="B302_SPRY"/>
    <property type="match status" value="1"/>
</dbReference>
<feature type="domain" description="NACHT" evidence="14">
    <location>
        <begin position="620"/>
        <end position="754"/>
    </location>
</feature>
<dbReference type="Gene3D" id="1.10.238.10">
    <property type="entry name" value="EF-hand"/>
    <property type="match status" value="1"/>
</dbReference>
<keyword evidence="4" id="KW-0547">Nucleotide-binding</keyword>
<dbReference type="InterPro" id="IPR011992">
    <property type="entry name" value="EF-hand-dom_pair"/>
</dbReference>
<dbReference type="InterPro" id="IPR018247">
    <property type="entry name" value="EF_Hand_1_Ca_BS"/>
</dbReference>
<dbReference type="CDD" id="cd16040">
    <property type="entry name" value="SPRY_PRY_SNTX"/>
    <property type="match status" value="1"/>
</dbReference>
<dbReference type="InterPro" id="IPR006574">
    <property type="entry name" value="PRY"/>
</dbReference>
<feature type="domain" description="B30.2/SPRY" evidence="12">
    <location>
        <begin position="1513"/>
        <end position="1708"/>
    </location>
</feature>
<dbReference type="InterPro" id="IPR001870">
    <property type="entry name" value="B30.2/SPRY"/>
</dbReference>
<evidence type="ECO:0000256" key="5">
    <source>
        <dbReference type="ARBA" id="ARBA00022771"/>
    </source>
</evidence>
<evidence type="ECO:0000256" key="8">
    <source>
        <dbReference type="ARBA" id="ARBA00022840"/>
    </source>
</evidence>
<feature type="compositionally biased region" description="Basic and acidic residues" evidence="10">
    <location>
        <begin position="178"/>
        <end position="188"/>
    </location>
</feature>
<proteinExistence type="predicted"/>
<dbReference type="SUPFAM" id="SSF57845">
    <property type="entry name" value="B-box zinc-binding domain"/>
    <property type="match status" value="1"/>
</dbReference>
<keyword evidence="1" id="KW-0433">Leucine-rich repeat</keyword>
<keyword evidence="3" id="KW-0677">Repeat</keyword>
<dbReference type="Gene3D" id="2.60.120.920">
    <property type="match status" value="1"/>
</dbReference>
<dbReference type="Gene3D" id="3.30.160.60">
    <property type="entry name" value="Classic Zinc Finger"/>
    <property type="match status" value="1"/>
</dbReference>
<dbReference type="SUPFAM" id="SSF49899">
    <property type="entry name" value="Concanavalin A-like lectins/glucanases"/>
    <property type="match status" value="1"/>
</dbReference>
<protein>
    <recommendedName>
        <fullName evidence="17">NACHT, LRR and PYD domains-containing protein 12-like</fullName>
    </recommendedName>
</protein>
<keyword evidence="8" id="KW-0067">ATP-binding</keyword>
<feature type="domain" description="EF-hand" evidence="13">
    <location>
        <begin position="109"/>
        <end position="144"/>
    </location>
</feature>